<reference evidence="2" key="1">
    <citation type="journal article" date="2014" name="Stand. Genomic Sci.">
        <title>Genome sequence of the exopolysaccharide-producing Salipiger mucosus type strain (DSM 16094(T)), a moderately halophilic member of the Roseobacter clade.</title>
        <authorList>
            <person name="Riedel T."/>
            <person name="Spring S."/>
            <person name="Fiebig A."/>
            <person name="Petersen J."/>
            <person name="Kyrpides N.C."/>
            <person name="Goker M."/>
            <person name="Klenk H.P."/>
        </authorList>
    </citation>
    <scope>NUCLEOTIDE SEQUENCE [LARGE SCALE GENOMIC DNA]</scope>
    <source>
        <strain evidence="2">DSM 16094</strain>
    </source>
</reference>
<dbReference type="STRING" id="1123237.Salmuc_02467"/>
<name>S9S7D0_9RHOB</name>
<gene>
    <name evidence="1" type="ORF">Salmuc_02467</name>
</gene>
<evidence type="ECO:0000313" key="1">
    <source>
        <dbReference type="EMBL" id="EPX82099.1"/>
    </source>
</evidence>
<keyword evidence="2" id="KW-1185">Reference proteome</keyword>
<dbReference type="EMBL" id="APVH01000027">
    <property type="protein sequence ID" value="EPX82099.1"/>
    <property type="molecule type" value="Genomic_DNA"/>
</dbReference>
<accession>S9S7D0</accession>
<dbReference type="RefSeq" id="WP_020038633.1">
    <property type="nucleotide sequence ID" value="NZ_KE557276.1"/>
</dbReference>
<dbReference type="HOGENOM" id="CLU_149361_0_0_5"/>
<dbReference type="AlphaFoldDB" id="S9S7D0"/>
<dbReference type="OrthoDB" id="7205837at2"/>
<comment type="caution">
    <text evidence="1">The sequence shown here is derived from an EMBL/GenBank/DDBJ whole genome shotgun (WGS) entry which is preliminary data.</text>
</comment>
<sequence length="145" mass="15825">MPSPHEAAVVALEQVLAIYSPIAVMREEELPIACPAAGLMNIRPEDPEEEDQRLGSGIREWSRLIEIECVVQADTSDRRNELLDNMLTSVAGFLLANRTLGGAVDYLQPGAPENSEVVPMEGTDSLKGAVLPVTIYYETTDNPME</sequence>
<dbReference type="Proteomes" id="UP000015347">
    <property type="component" value="Unassembled WGS sequence"/>
</dbReference>
<protein>
    <submittedName>
        <fullName evidence="1">Uncharacterized protein</fullName>
    </submittedName>
</protein>
<proteinExistence type="predicted"/>
<evidence type="ECO:0000313" key="2">
    <source>
        <dbReference type="Proteomes" id="UP000015347"/>
    </source>
</evidence>
<organism evidence="1 2">
    <name type="scientific">Salipiger mucosus DSM 16094</name>
    <dbReference type="NCBI Taxonomy" id="1123237"/>
    <lineage>
        <taxon>Bacteria</taxon>
        <taxon>Pseudomonadati</taxon>
        <taxon>Pseudomonadota</taxon>
        <taxon>Alphaproteobacteria</taxon>
        <taxon>Rhodobacterales</taxon>
        <taxon>Roseobacteraceae</taxon>
        <taxon>Salipiger</taxon>
    </lineage>
</organism>